<dbReference type="AlphaFoldDB" id="K7YKR4"/>
<gene>
    <name evidence="1" type="ORF">Bdt_0628</name>
</gene>
<reference evidence="1 2" key="1">
    <citation type="journal article" date="2012" name="BMC Genomics">
        <title>Genome analysis of a simultaneously predatory and prey-independent, novel Bdellovibrio bacteriovorus from the River Tiber, supports in silico predictions of both ancient and recent lateral gene transfer from diverse bacteria.</title>
        <authorList>
            <person name="Hobley L."/>
            <person name="Lerner T.R."/>
            <person name="Williams L.E."/>
            <person name="Lambert C."/>
            <person name="Till R."/>
            <person name="Milner D.S."/>
            <person name="Basford S.M."/>
            <person name="Capeness M.J."/>
            <person name="Fenton A.K."/>
            <person name="Atterbury R.J."/>
            <person name="Harris M.A."/>
            <person name="Sockett R.E."/>
        </authorList>
    </citation>
    <scope>NUCLEOTIDE SEQUENCE [LARGE SCALE GENOMIC DNA]</scope>
    <source>
        <strain evidence="1 2">Tiberius</strain>
    </source>
</reference>
<sequence>MFGESKKEAGPWGPRFNGRKWNVGKYYSLNV</sequence>
<accession>K7YKR4</accession>
<organism evidence="1 2">
    <name type="scientific">Bdellovibrio bacteriovorus str. Tiberius</name>
    <dbReference type="NCBI Taxonomy" id="1069642"/>
    <lineage>
        <taxon>Bacteria</taxon>
        <taxon>Pseudomonadati</taxon>
        <taxon>Bdellovibrionota</taxon>
        <taxon>Bdellovibrionia</taxon>
        <taxon>Bdellovibrionales</taxon>
        <taxon>Pseudobdellovibrionaceae</taxon>
        <taxon>Bdellovibrio</taxon>
    </lineage>
</organism>
<dbReference type="Proteomes" id="UP000010074">
    <property type="component" value="Chromosome"/>
</dbReference>
<dbReference type="EMBL" id="CP002930">
    <property type="protein sequence ID" value="AFY00336.1"/>
    <property type="molecule type" value="Genomic_DNA"/>
</dbReference>
<protein>
    <submittedName>
        <fullName evidence="1">Uncharacterized protein</fullName>
    </submittedName>
</protein>
<dbReference type="KEGG" id="bbat:Bdt_0628"/>
<evidence type="ECO:0000313" key="1">
    <source>
        <dbReference type="EMBL" id="AFY00336.1"/>
    </source>
</evidence>
<dbReference type="HOGENOM" id="CLU_3395265_0_0_7"/>
<name>K7YKR4_BDEBC</name>
<proteinExistence type="predicted"/>
<evidence type="ECO:0000313" key="2">
    <source>
        <dbReference type="Proteomes" id="UP000010074"/>
    </source>
</evidence>